<dbReference type="InterPro" id="IPR036188">
    <property type="entry name" value="FAD/NAD-bd_sf"/>
</dbReference>
<evidence type="ECO:0000313" key="4">
    <source>
        <dbReference type="Proteomes" id="UP000274350"/>
    </source>
</evidence>
<dbReference type="PRINTS" id="PR00411">
    <property type="entry name" value="PNDRDTASEI"/>
</dbReference>
<feature type="domain" description="FAD/NAD(P)-binding" evidence="2">
    <location>
        <begin position="4"/>
        <end position="301"/>
    </location>
</feature>
<evidence type="ECO:0000313" key="3">
    <source>
        <dbReference type="EMBL" id="QJQ05952.1"/>
    </source>
</evidence>
<dbReference type="GO" id="GO:0016491">
    <property type="term" value="F:oxidoreductase activity"/>
    <property type="evidence" value="ECO:0007669"/>
    <property type="project" value="UniProtKB-KW"/>
</dbReference>
<evidence type="ECO:0000256" key="1">
    <source>
        <dbReference type="ARBA" id="ARBA00023002"/>
    </source>
</evidence>
<dbReference type="PANTHER" id="PTHR42949">
    <property type="entry name" value="ANAEROBIC GLYCEROL-3-PHOSPHATE DEHYDROGENASE SUBUNIT B"/>
    <property type="match status" value="1"/>
</dbReference>
<reference evidence="3 4" key="1">
    <citation type="journal article" date="2019" name="Int. J. Syst. Evol. Microbiol.">
        <title>Undibacterium piscinae sp. nov., isolated from Korean shiner intestine.</title>
        <authorList>
            <person name="Lee S.Y."/>
            <person name="Kang W."/>
            <person name="Kim P.S."/>
            <person name="Kim H.S."/>
            <person name="Sung H."/>
            <person name="Shin N.R."/>
            <person name="Whon T.W."/>
            <person name="Yun J.H."/>
            <person name="Lee J.Y."/>
            <person name="Lee J.Y."/>
            <person name="Jung M.J."/>
            <person name="Jeong Y.S."/>
            <person name="Tak E.J."/>
            <person name="Han J.E."/>
            <person name="Hyun D.W."/>
            <person name="Kang M.S."/>
            <person name="Lee K.E."/>
            <person name="Lee B.H."/>
            <person name="Bae J.W."/>
        </authorList>
    </citation>
    <scope>NUCLEOTIDE SEQUENCE [LARGE SCALE GENOMIC DNA]</scope>
    <source>
        <strain evidence="3 4">S11R28</strain>
    </source>
</reference>
<gene>
    <name evidence="3" type="ORF">EJG51_008925</name>
</gene>
<dbReference type="Gene3D" id="1.10.10.1100">
    <property type="entry name" value="BFD-like [2Fe-2S]-binding domain"/>
    <property type="match status" value="1"/>
</dbReference>
<protein>
    <submittedName>
        <fullName evidence="3">NAD(P)/FAD-dependent oxidoreductase</fullName>
    </submittedName>
</protein>
<dbReference type="KEGG" id="upi:EJG51_008925"/>
<dbReference type="EMBL" id="CP051152">
    <property type="protein sequence ID" value="QJQ05952.1"/>
    <property type="molecule type" value="Genomic_DNA"/>
</dbReference>
<keyword evidence="1" id="KW-0560">Oxidoreductase</keyword>
<dbReference type="InterPro" id="IPR041854">
    <property type="entry name" value="BFD-like_2Fe2S-bd_dom_sf"/>
</dbReference>
<dbReference type="InterPro" id="IPR017224">
    <property type="entry name" value="Opine_Oxase_asu/HCN_bsu"/>
</dbReference>
<sequence length="441" mass="46536">MKTDILIVGAGPAGLAAAASASSCGARVDVIDDNFHSGGQIWRGGAGNHKDPRASALWQSLSECKNVRFHFQTRVLHARSADSSSFTHQLLTESAGTSSTFESTQLILATGARELLLPFPGWTLPGVTGAGGLQALSKNGFPVQGKRIVVAGSGPLLLAVATSLIERGAIVTHILEQASLPKLGRFALSLCATPSKIWQGLQLRKGLSNTSYCSNSYVLAARSEGQAHGHLNSVQVSINGTTQVLECDYLACGFGLLPNSELAASLGCELDLSQGFAKVSVDQWQASSIAQVYCAGESTGVGGVDLALAEGAIAGFAAGGNQERARSYFNQRQRWLHFSRRLASGFALRAELRQLADADTLVCRCEDVSYGKLQAHDNWRSAKLHTRCGMGACQGRICGAASQFLFNWSKDAGRLPFAPSRIDSLCKLGALPDSSAPVTKN</sequence>
<dbReference type="SUPFAM" id="SSF51905">
    <property type="entry name" value="FAD/NAD(P)-binding domain"/>
    <property type="match status" value="1"/>
</dbReference>
<dbReference type="Pfam" id="PF07992">
    <property type="entry name" value="Pyr_redox_2"/>
    <property type="match status" value="1"/>
</dbReference>
<dbReference type="PROSITE" id="PS51257">
    <property type="entry name" value="PROKAR_LIPOPROTEIN"/>
    <property type="match status" value="1"/>
</dbReference>
<dbReference type="PANTHER" id="PTHR42949:SF3">
    <property type="entry name" value="ANAEROBIC GLYCEROL-3-PHOSPHATE DEHYDROGENASE SUBUNIT B"/>
    <property type="match status" value="1"/>
</dbReference>
<evidence type="ECO:0000259" key="2">
    <source>
        <dbReference type="Pfam" id="PF07992"/>
    </source>
</evidence>
<dbReference type="PRINTS" id="PR00368">
    <property type="entry name" value="FADPNR"/>
</dbReference>
<dbReference type="PIRSF" id="PIRSF037495">
    <property type="entry name" value="Opine_OX_OoxA/HcnB"/>
    <property type="match status" value="1"/>
</dbReference>
<dbReference type="Gene3D" id="3.50.50.60">
    <property type="entry name" value="FAD/NAD(P)-binding domain"/>
    <property type="match status" value="2"/>
</dbReference>
<dbReference type="Proteomes" id="UP000274350">
    <property type="component" value="Chromosome"/>
</dbReference>
<dbReference type="InterPro" id="IPR023753">
    <property type="entry name" value="FAD/NAD-binding_dom"/>
</dbReference>
<keyword evidence="4" id="KW-1185">Reference proteome</keyword>
<organism evidence="3 4">
    <name type="scientific">Undibacterium piscinae</name>
    <dbReference type="NCBI Taxonomy" id="2495591"/>
    <lineage>
        <taxon>Bacteria</taxon>
        <taxon>Pseudomonadati</taxon>
        <taxon>Pseudomonadota</taxon>
        <taxon>Betaproteobacteria</taxon>
        <taxon>Burkholderiales</taxon>
        <taxon>Oxalobacteraceae</taxon>
        <taxon>Undibacterium</taxon>
    </lineage>
</organism>
<dbReference type="OrthoDB" id="9801699at2"/>
<name>A0A6M4A3M7_9BURK</name>
<accession>A0A6M4A3M7</accession>
<dbReference type="InterPro" id="IPR051691">
    <property type="entry name" value="Metab_Enz_Cyan_OpOx_G3PDH"/>
</dbReference>
<proteinExistence type="predicted"/>
<dbReference type="AlphaFoldDB" id="A0A6M4A3M7"/>